<dbReference type="STRING" id="995034.SAMN05216219_0509"/>
<accession>A0A1I4YU95</accession>
<evidence type="ECO:0000313" key="2">
    <source>
        <dbReference type="EMBL" id="SFN41333.1"/>
    </source>
</evidence>
<feature type="domain" description="AB hydrolase-1" evidence="1">
    <location>
        <begin position="30"/>
        <end position="231"/>
    </location>
</feature>
<dbReference type="PRINTS" id="PR00111">
    <property type="entry name" value="ABHYDROLASE"/>
</dbReference>
<sequence length="249" mass="27666">MPAPHTSEFRSRERVTVVAESGIRTAQSFILLHGIGMGRRYWGALTDTLGQHGRVYALDLPGFGDAPEPESPLDMHELGDLIAELVERLHIANPVLVGHSMGAQVAVEAAARHPELFDRVVLISPTVNPEERVARIQALRLVQDLWGTQLRVIGYGLVYYLKAGPRWYFKTLRMMMDHRVEETMPQVTADTLVVRGTEDFLCTKEWVDRIVATIPSARLVQVPGTGHEVMMTNGKTVGGLIADHTEGKR</sequence>
<dbReference type="PANTHER" id="PTHR43798">
    <property type="entry name" value="MONOACYLGLYCEROL LIPASE"/>
    <property type="match status" value="1"/>
</dbReference>
<dbReference type="EMBL" id="FOVM01000001">
    <property type="protein sequence ID" value="SFN41333.1"/>
    <property type="molecule type" value="Genomic_DNA"/>
</dbReference>
<proteinExistence type="predicted"/>
<dbReference type="SUPFAM" id="SSF53474">
    <property type="entry name" value="alpha/beta-Hydrolases"/>
    <property type="match status" value="1"/>
</dbReference>
<dbReference type="Gene3D" id="3.40.50.1820">
    <property type="entry name" value="alpha/beta hydrolase"/>
    <property type="match status" value="1"/>
</dbReference>
<dbReference type="RefSeq" id="WP_090708495.1">
    <property type="nucleotide sequence ID" value="NZ_FOVM01000001.1"/>
</dbReference>
<reference evidence="3" key="1">
    <citation type="submission" date="2016-10" db="EMBL/GenBank/DDBJ databases">
        <authorList>
            <person name="Varghese N."/>
            <person name="Submissions S."/>
        </authorList>
    </citation>
    <scope>NUCLEOTIDE SEQUENCE [LARGE SCALE GENOMIC DNA]</scope>
    <source>
        <strain evidence="3">CGMCC 1.11101</strain>
    </source>
</reference>
<dbReference type="AlphaFoldDB" id="A0A1I4YU95"/>
<gene>
    <name evidence="2" type="ORF">SAMN05216219_0509</name>
</gene>
<dbReference type="InterPro" id="IPR000073">
    <property type="entry name" value="AB_hydrolase_1"/>
</dbReference>
<dbReference type="PANTHER" id="PTHR43798:SF5">
    <property type="entry name" value="MONOACYLGLYCEROL LIPASE ABHD6"/>
    <property type="match status" value="1"/>
</dbReference>
<evidence type="ECO:0000313" key="3">
    <source>
        <dbReference type="Proteomes" id="UP000198867"/>
    </source>
</evidence>
<keyword evidence="3" id="KW-1185">Reference proteome</keyword>
<evidence type="ECO:0000259" key="1">
    <source>
        <dbReference type="Pfam" id="PF12697"/>
    </source>
</evidence>
<dbReference type="OrthoDB" id="9770427at2"/>
<dbReference type="Proteomes" id="UP000198867">
    <property type="component" value="Unassembled WGS sequence"/>
</dbReference>
<dbReference type="InterPro" id="IPR050266">
    <property type="entry name" value="AB_hydrolase_sf"/>
</dbReference>
<organism evidence="2 3">
    <name type="scientific">Mycetocola miduiensis</name>
    <dbReference type="NCBI Taxonomy" id="995034"/>
    <lineage>
        <taxon>Bacteria</taxon>
        <taxon>Bacillati</taxon>
        <taxon>Actinomycetota</taxon>
        <taxon>Actinomycetes</taxon>
        <taxon>Micrococcales</taxon>
        <taxon>Microbacteriaceae</taxon>
        <taxon>Mycetocola</taxon>
    </lineage>
</organism>
<dbReference type="Pfam" id="PF12697">
    <property type="entry name" value="Abhydrolase_6"/>
    <property type="match status" value="1"/>
</dbReference>
<protein>
    <submittedName>
        <fullName evidence="2">Pimeloyl-ACP methyl ester carboxylesterase</fullName>
    </submittedName>
</protein>
<dbReference type="GO" id="GO:0047372">
    <property type="term" value="F:monoacylglycerol lipase activity"/>
    <property type="evidence" value="ECO:0007669"/>
    <property type="project" value="TreeGrafter"/>
</dbReference>
<dbReference type="GO" id="GO:0016020">
    <property type="term" value="C:membrane"/>
    <property type="evidence" value="ECO:0007669"/>
    <property type="project" value="TreeGrafter"/>
</dbReference>
<name>A0A1I4YU95_9MICO</name>
<dbReference type="GO" id="GO:0046464">
    <property type="term" value="P:acylglycerol catabolic process"/>
    <property type="evidence" value="ECO:0007669"/>
    <property type="project" value="TreeGrafter"/>
</dbReference>
<dbReference type="InterPro" id="IPR029058">
    <property type="entry name" value="AB_hydrolase_fold"/>
</dbReference>